<keyword evidence="1" id="KW-0472">Membrane</keyword>
<reference evidence="2" key="2">
    <citation type="submission" date="2023-06" db="EMBL/GenBank/DDBJ databases">
        <authorList>
            <consortium name="Lawrence Berkeley National Laboratory"/>
            <person name="Haridas S."/>
            <person name="Hensen N."/>
            <person name="Bonometti L."/>
            <person name="Westerberg I."/>
            <person name="Brannstrom I.O."/>
            <person name="Guillou S."/>
            <person name="Cros-Aarteil S."/>
            <person name="Calhoun S."/>
            <person name="Kuo A."/>
            <person name="Mondo S."/>
            <person name="Pangilinan J."/>
            <person name="Riley R."/>
            <person name="Labutti K."/>
            <person name="Andreopoulos B."/>
            <person name="Lipzen A."/>
            <person name="Chen C."/>
            <person name="Yanf M."/>
            <person name="Daum C."/>
            <person name="Ng V."/>
            <person name="Clum A."/>
            <person name="Steindorff A."/>
            <person name="Ohm R."/>
            <person name="Martin F."/>
            <person name="Silar P."/>
            <person name="Natvig D."/>
            <person name="Lalanne C."/>
            <person name="Gautier V."/>
            <person name="Ament-Velasquez S.L."/>
            <person name="Kruys A."/>
            <person name="Hutchinson M.I."/>
            <person name="Powell A.J."/>
            <person name="Barry K."/>
            <person name="Miller A.N."/>
            <person name="Grigoriev I.V."/>
            <person name="Debuchy R."/>
            <person name="Gladieux P."/>
            <person name="Thoren M.H."/>
            <person name="Johannesson H."/>
        </authorList>
    </citation>
    <scope>NUCLEOTIDE SEQUENCE</scope>
    <source>
        <strain evidence="2">CBS 955.72</strain>
    </source>
</reference>
<dbReference type="AlphaFoldDB" id="A0AAJ0MIN1"/>
<reference evidence="2" key="1">
    <citation type="journal article" date="2023" name="Mol. Phylogenet. Evol.">
        <title>Genome-scale phylogeny and comparative genomics of the fungal order Sordariales.</title>
        <authorList>
            <person name="Hensen N."/>
            <person name="Bonometti L."/>
            <person name="Westerberg I."/>
            <person name="Brannstrom I.O."/>
            <person name="Guillou S."/>
            <person name="Cros-Aarteil S."/>
            <person name="Calhoun S."/>
            <person name="Haridas S."/>
            <person name="Kuo A."/>
            <person name="Mondo S."/>
            <person name="Pangilinan J."/>
            <person name="Riley R."/>
            <person name="LaButti K."/>
            <person name="Andreopoulos B."/>
            <person name="Lipzen A."/>
            <person name="Chen C."/>
            <person name="Yan M."/>
            <person name="Daum C."/>
            <person name="Ng V."/>
            <person name="Clum A."/>
            <person name="Steindorff A."/>
            <person name="Ohm R.A."/>
            <person name="Martin F."/>
            <person name="Silar P."/>
            <person name="Natvig D.O."/>
            <person name="Lalanne C."/>
            <person name="Gautier V."/>
            <person name="Ament-Velasquez S.L."/>
            <person name="Kruys A."/>
            <person name="Hutchinson M.I."/>
            <person name="Powell A.J."/>
            <person name="Barry K."/>
            <person name="Miller A.N."/>
            <person name="Grigoriev I.V."/>
            <person name="Debuchy R."/>
            <person name="Gladieux P."/>
            <person name="Hiltunen Thoren M."/>
            <person name="Johannesson H."/>
        </authorList>
    </citation>
    <scope>NUCLEOTIDE SEQUENCE</scope>
    <source>
        <strain evidence="2">CBS 955.72</strain>
    </source>
</reference>
<dbReference type="Proteomes" id="UP001275084">
    <property type="component" value="Unassembled WGS sequence"/>
</dbReference>
<accession>A0AAJ0MIN1</accession>
<sequence length="147" mass="16430">MKSQIERAAAVLTVFIGATASLFIASGISEIKEKEPDNATDDVNGLIFLAFLIAMIGYAHSYVVLTYLEVESWKKANLSVVDRFLFRWGNTSDSLILFPECNLGDVPDPYHTDNSSTDELLQYERYLEQKIEQHVRASEGSECSDGE</sequence>
<evidence type="ECO:0000313" key="3">
    <source>
        <dbReference type="Proteomes" id="UP001275084"/>
    </source>
</evidence>
<name>A0AAJ0MIN1_9PEZI</name>
<keyword evidence="1" id="KW-0812">Transmembrane</keyword>
<keyword evidence="1" id="KW-1133">Transmembrane helix</keyword>
<keyword evidence="3" id="KW-1185">Reference proteome</keyword>
<evidence type="ECO:0000256" key="1">
    <source>
        <dbReference type="SAM" id="Phobius"/>
    </source>
</evidence>
<evidence type="ECO:0000313" key="2">
    <source>
        <dbReference type="EMBL" id="KAK3360366.1"/>
    </source>
</evidence>
<proteinExistence type="predicted"/>
<protein>
    <submittedName>
        <fullName evidence="2">Uncharacterized protein</fullName>
    </submittedName>
</protein>
<dbReference type="EMBL" id="JAUIQD010000002">
    <property type="protein sequence ID" value="KAK3360366.1"/>
    <property type="molecule type" value="Genomic_DNA"/>
</dbReference>
<comment type="caution">
    <text evidence="2">The sequence shown here is derived from an EMBL/GenBank/DDBJ whole genome shotgun (WGS) entry which is preliminary data.</text>
</comment>
<gene>
    <name evidence="2" type="ORF">B0T25DRAFT_565266</name>
</gene>
<organism evidence="2 3">
    <name type="scientific">Lasiosphaeria hispida</name>
    <dbReference type="NCBI Taxonomy" id="260671"/>
    <lineage>
        <taxon>Eukaryota</taxon>
        <taxon>Fungi</taxon>
        <taxon>Dikarya</taxon>
        <taxon>Ascomycota</taxon>
        <taxon>Pezizomycotina</taxon>
        <taxon>Sordariomycetes</taxon>
        <taxon>Sordariomycetidae</taxon>
        <taxon>Sordariales</taxon>
        <taxon>Lasiosphaeriaceae</taxon>
        <taxon>Lasiosphaeria</taxon>
    </lineage>
</organism>
<feature type="transmembrane region" description="Helical" evidence="1">
    <location>
        <begin position="43"/>
        <end position="65"/>
    </location>
</feature>